<dbReference type="EMBL" id="JANSHE010007178">
    <property type="protein sequence ID" value="KAJ2964356.1"/>
    <property type="molecule type" value="Genomic_DNA"/>
</dbReference>
<organism evidence="1 2">
    <name type="scientific">Trametes sanguinea</name>
    <dbReference type="NCBI Taxonomy" id="158606"/>
    <lineage>
        <taxon>Eukaryota</taxon>
        <taxon>Fungi</taxon>
        <taxon>Dikarya</taxon>
        <taxon>Basidiomycota</taxon>
        <taxon>Agaricomycotina</taxon>
        <taxon>Agaricomycetes</taxon>
        <taxon>Polyporales</taxon>
        <taxon>Polyporaceae</taxon>
        <taxon>Trametes</taxon>
    </lineage>
</organism>
<sequence>MAFAGSKLYGLWGITGLWDITALPTREPAKPMGCHRLWVIKGPTSLGAYGRTLRRSTRLFQAYFTAKLPRAEWKLDSLIQSVAQAV</sequence>
<evidence type="ECO:0000313" key="2">
    <source>
        <dbReference type="Proteomes" id="UP001144978"/>
    </source>
</evidence>
<protein>
    <submittedName>
        <fullName evidence="1">Uncharacterized protein</fullName>
    </submittedName>
</protein>
<name>A0ACC1MFQ6_9APHY</name>
<accession>A0ACC1MFQ6</accession>
<dbReference type="Proteomes" id="UP001144978">
    <property type="component" value="Unassembled WGS sequence"/>
</dbReference>
<evidence type="ECO:0000313" key="1">
    <source>
        <dbReference type="EMBL" id="KAJ2964356.1"/>
    </source>
</evidence>
<proteinExistence type="predicted"/>
<reference evidence="1" key="1">
    <citation type="submission" date="2022-08" db="EMBL/GenBank/DDBJ databases">
        <title>Genome Sequence of Pycnoporus sanguineus.</title>
        <authorList>
            <person name="Buettner E."/>
        </authorList>
    </citation>
    <scope>NUCLEOTIDE SEQUENCE</scope>
    <source>
        <strain evidence="1">CG-C14</strain>
    </source>
</reference>
<gene>
    <name evidence="1" type="ORF">NUW54_g14239</name>
</gene>
<keyword evidence="2" id="KW-1185">Reference proteome</keyword>
<comment type="caution">
    <text evidence="1">The sequence shown here is derived from an EMBL/GenBank/DDBJ whole genome shotgun (WGS) entry which is preliminary data.</text>
</comment>